<organism evidence="1 2">
    <name type="scientific">Fodinibacter luteus</name>
    <dbReference type="NCBI Taxonomy" id="552064"/>
    <lineage>
        <taxon>Bacteria</taxon>
        <taxon>Bacillati</taxon>
        <taxon>Actinomycetota</taxon>
        <taxon>Actinomycetes</taxon>
        <taxon>Micrococcales</taxon>
        <taxon>Intrasporangiaceae</taxon>
        <taxon>Fodinibacter (ex Wang et al. 2009)</taxon>
    </lineage>
</organism>
<evidence type="ECO:0008006" key="3">
    <source>
        <dbReference type="Google" id="ProtNLM"/>
    </source>
</evidence>
<protein>
    <recommendedName>
        <fullName evidence="3">WXG100 family type VII secretion target</fullName>
    </recommendedName>
</protein>
<name>A0ABP8KQ99_9MICO</name>
<dbReference type="Proteomes" id="UP001500945">
    <property type="component" value="Unassembled WGS sequence"/>
</dbReference>
<evidence type="ECO:0000313" key="1">
    <source>
        <dbReference type="EMBL" id="GAA4412466.1"/>
    </source>
</evidence>
<accession>A0ABP8KQ99</accession>
<comment type="caution">
    <text evidence="1">The sequence shown here is derived from an EMBL/GenBank/DDBJ whole genome shotgun (WGS) entry which is preliminary data.</text>
</comment>
<keyword evidence="2" id="KW-1185">Reference proteome</keyword>
<dbReference type="RefSeq" id="WP_345208234.1">
    <property type="nucleotide sequence ID" value="NZ_BAABGM010000025.1"/>
</dbReference>
<dbReference type="InterPro" id="IPR036689">
    <property type="entry name" value="ESAT-6-like_sf"/>
</dbReference>
<evidence type="ECO:0000313" key="2">
    <source>
        <dbReference type="Proteomes" id="UP001500945"/>
    </source>
</evidence>
<reference evidence="2" key="1">
    <citation type="journal article" date="2019" name="Int. J. Syst. Evol. Microbiol.">
        <title>The Global Catalogue of Microorganisms (GCM) 10K type strain sequencing project: providing services to taxonomists for standard genome sequencing and annotation.</title>
        <authorList>
            <consortium name="The Broad Institute Genomics Platform"/>
            <consortium name="The Broad Institute Genome Sequencing Center for Infectious Disease"/>
            <person name="Wu L."/>
            <person name="Ma J."/>
        </authorList>
    </citation>
    <scope>NUCLEOTIDE SEQUENCE [LARGE SCALE GENOMIC DNA]</scope>
    <source>
        <strain evidence="2">JCM 17809</strain>
    </source>
</reference>
<proteinExistence type="predicted"/>
<sequence length="84" mass="8939">MPGTGELRDLAAALRGAARRVEARRAALGRYALVWWEGTAAEAYQQQVAHRVTALATLARELDEAAVLAEEVVALAEQGGVLDP</sequence>
<dbReference type="EMBL" id="BAABGM010000025">
    <property type="protein sequence ID" value="GAA4412466.1"/>
    <property type="molecule type" value="Genomic_DNA"/>
</dbReference>
<dbReference type="SUPFAM" id="SSF140453">
    <property type="entry name" value="EsxAB dimer-like"/>
    <property type="match status" value="1"/>
</dbReference>
<gene>
    <name evidence="1" type="ORF">GCM10023168_34290</name>
</gene>